<feature type="domain" description="Multiple C2" evidence="6">
    <location>
        <begin position="14"/>
        <end position="76"/>
    </location>
</feature>
<evidence type="ECO:0000256" key="2">
    <source>
        <dbReference type="ARBA" id="ARBA00022723"/>
    </source>
</evidence>
<dbReference type="AlphaFoldDB" id="Q4T1X8"/>
<keyword evidence="4" id="KW-0106">Calcium</keyword>
<dbReference type="PANTHER" id="PTHR45911">
    <property type="entry name" value="C2 DOMAIN-CONTAINING PROTEIN"/>
    <property type="match status" value="1"/>
</dbReference>
<dbReference type="InterPro" id="IPR013583">
    <property type="entry name" value="MCTP_C"/>
</dbReference>
<sequence length="101" mass="11795">CWKKGLMEKIHMVQEVVLVVQNVLEELANTGERIKNMFNWSVPFLSCLACLVLFVATLLLYFVPLRYLVLIWGVNKFTKKLRNPYTIDNNEILNFLEEGAF</sequence>
<protein>
    <submittedName>
        <fullName evidence="7">(spotted green pufferfish) hypothetical protein</fullName>
    </submittedName>
</protein>
<proteinExistence type="inferred from homology"/>
<keyword evidence="3" id="KW-0677">Repeat</keyword>
<comment type="caution">
    <text evidence="7">The sequence shown here is derived from an EMBL/GenBank/DDBJ whole genome shotgun (WGS) entry which is preliminary data.</text>
</comment>
<dbReference type="KEGG" id="tng:GSTEN00008595G001"/>
<accession>Q4T1X8</accession>
<keyword evidence="5" id="KW-0812">Transmembrane</keyword>
<name>Q4T1X8_TETNG</name>
<dbReference type="PANTHER" id="PTHR45911:SF9">
    <property type="entry name" value="MULTIPLE C2 AND TRANSMEMBRANE DOMAIN-CONTAINING PROTEIN 2"/>
    <property type="match status" value="1"/>
</dbReference>
<reference evidence="7" key="2">
    <citation type="submission" date="2004-02" db="EMBL/GenBank/DDBJ databases">
        <authorList>
            <consortium name="Genoscope"/>
            <consortium name="Whitehead Institute Centre for Genome Research"/>
        </authorList>
    </citation>
    <scope>NUCLEOTIDE SEQUENCE</scope>
</reference>
<evidence type="ECO:0000256" key="4">
    <source>
        <dbReference type="ARBA" id="ARBA00022837"/>
    </source>
</evidence>
<feature type="non-terminal residue" evidence="7">
    <location>
        <position position="101"/>
    </location>
</feature>
<dbReference type="EMBL" id="CAAE01010447">
    <property type="protein sequence ID" value="CAF93104.1"/>
    <property type="molecule type" value="Genomic_DNA"/>
</dbReference>
<evidence type="ECO:0000256" key="5">
    <source>
        <dbReference type="SAM" id="Phobius"/>
    </source>
</evidence>
<dbReference type="Pfam" id="PF08372">
    <property type="entry name" value="PRT_C"/>
    <property type="match status" value="1"/>
</dbReference>
<comment type="similarity">
    <text evidence="1">Belongs to the MCTP family.</text>
</comment>
<evidence type="ECO:0000259" key="6">
    <source>
        <dbReference type="Pfam" id="PF08372"/>
    </source>
</evidence>
<organism evidence="7">
    <name type="scientific">Tetraodon nigroviridis</name>
    <name type="common">Spotted green pufferfish</name>
    <name type="synonym">Chelonodon nigroviridis</name>
    <dbReference type="NCBI Taxonomy" id="99883"/>
    <lineage>
        <taxon>Eukaryota</taxon>
        <taxon>Metazoa</taxon>
        <taxon>Chordata</taxon>
        <taxon>Craniata</taxon>
        <taxon>Vertebrata</taxon>
        <taxon>Euteleostomi</taxon>
        <taxon>Actinopterygii</taxon>
        <taxon>Neopterygii</taxon>
        <taxon>Teleostei</taxon>
        <taxon>Neoteleostei</taxon>
        <taxon>Acanthomorphata</taxon>
        <taxon>Eupercaria</taxon>
        <taxon>Tetraodontiformes</taxon>
        <taxon>Tetradontoidea</taxon>
        <taxon>Tetraodontidae</taxon>
        <taxon>Tetraodon</taxon>
    </lineage>
</organism>
<evidence type="ECO:0000256" key="1">
    <source>
        <dbReference type="ARBA" id="ARBA00007923"/>
    </source>
</evidence>
<dbReference type="GO" id="GO:0046928">
    <property type="term" value="P:regulation of neurotransmitter secretion"/>
    <property type="evidence" value="ECO:0007669"/>
    <property type="project" value="TreeGrafter"/>
</dbReference>
<gene>
    <name evidence="7" type="ORF">GSTENG00008595001</name>
</gene>
<keyword evidence="5" id="KW-1133">Transmembrane helix</keyword>
<dbReference type="OrthoDB" id="5973539at2759"/>
<keyword evidence="2" id="KW-0479">Metal-binding</keyword>
<keyword evidence="5" id="KW-0472">Membrane</keyword>
<feature type="transmembrane region" description="Helical" evidence="5">
    <location>
        <begin position="42"/>
        <end position="63"/>
    </location>
</feature>
<evidence type="ECO:0000256" key="3">
    <source>
        <dbReference type="ARBA" id="ARBA00022737"/>
    </source>
</evidence>
<dbReference type="GO" id="GO:0030672">
    <property type="term" value="C:synaptic vesicle membrane"/>
    <property type="evidence" value="ECO:0007669"/>
    <property type="project" value="TreeGrafter"/>
</dbReference>
<reference evidence="7" key="1">
    <citation type="journal article" date="2004" name="Nature">
        <title>Genome duplication in the teleost fish Tetraodon nigroviridis reveals the early vertebrate proto-karyotype.</title>
        <authorList>
            <person name="Jaillon O."/>
            <person name="Aury J.-M."/>
            <person name="Brunet F."/>
            <person name="Petit J.-L."/>
            <person name="Stange-Thomann N."/>
            <person name="Mauceli E."/>
            <person name="Bouneau L."/>
            <person name="Fischer C."/>
            <person name="Ozouf-Costaz C."/>
            <person name="Bernot A."/>
            <person name="Nicaud S."/>
            <person name="Jaffe D."/>
            <person name="Fisher S."/>
            <person name="Lutfalla G."/>
            <person name="Dossat C."/>
            <person name="Segurens B."/>
            <person name="Dasilva C."/>
            <person name="Salanoubat M."/>
            <person name="Levy M."/>
            <person name="Boudet N."/>
            <person name="Castellano S."/>
            <person name="Anthouard V."/>
            <person name="Jubin C."/>
            <person name="Castelli V."/>
            <person name="Katinka M."/>
            <person name="Vacherie B."/>
            <person name="Biemont C."/>
            <person name="Skalli Z."/>
            <person name="Cattolico L."/>
            <person name="Poulain J."/>
            <person name="De Berardinis V."/>
            <person name="Cruaud C."/>
            <person name="Duprat S."/>
            <person name="Brottier P."/>
            <person name="Coutanceau J.-P."/>
            <person name="Gouzy J."/>
            <person name="Parra G."/>
            <person name="Lardier G."/>
            <person name="Chapple C."/>
            <person name="McKernan K.J."/>
            <person name="McEwan P."/>
            <person name="Bosak S."/>
            <person name="Kellis M."/>
            <person name="Volff J.-N."/>
            <person name="Guigo R."/>
            <person name="Zody M.C."/>
            <person name="Mesirov J."/>
            <person name="Lindblad-Toh K."/>
            <person name="Birren B."/>
            <person name="Nusbaum C."/>
            <person name="Kahn D."/>
            <person name="Robinson-Rechavi M."/>
            <person name="Laudet V."/>
            <person name="Schachter V."/>
            <person name="Quetier F."/>
            <person name="Saurin W."/>
            <person name="Scarpelli C."/>
            <person name="Wincker P."/>
            <person name="Lander E.S."/>
            <person name="Weissenbach J."/>
            <person name="Roest Crollius H."/>
        </authorList>
    </citation>
    <scope>NUCLEOTIDE SEQUENCE [LARGE SCALE GENOMIC DNA]</scope>
</reference>
<dbReference type="GO" id="GO:0005509">
    <property type="term" value="F:calcium ion binding"/>
    <property type="evidence" value="ECO:0007669"/>
    <property type="project" value="TreeGrafter"/>
</dbReference>
<evidence type="ECO:0000313" key="7">
    <source>
        <dbReference type="EMBL" id="CAF93104.1"/>
    </source>
</evidence>